<proteinExistence type="predicted"/>
<organism evidence="1 2">
    <name type="scientific">Lingula anatina</name>
    <name type="common">Brachiopod</name>
    <name type="synonym">Lingula unguis</name>
    <dbReference type="NCBI Taxonomy" id="7574"/>
    <lineage>
        <taxon>Eukaryota</taxon>
        <taxon>Metazoa</taxon>
        <taxon>Spiralia</taxon>
        <taxon>Lophotrochozoa</taxon>
        <taxon>Brachiopoda</taxon>
        <taxon>Linguliformea</taxon>
        <taxon>Lingulata</taxon>
        <taxon>Lingulida</taxon>
        <taxon>Linguloidea</taxon>
        <taxon>Lingulidae</taxon>
        <taxon>Lingula</taxon>
    </lineage>
</organism>
<name>A0A1S3I5Q6_LINAN</name>
<accession>A0A1S3I5Q6</accession>
<dbReference type="Proteomes" id="UP000085678">
    <property type="component" value="Unplaced"/>
</dbReference>
<gene>
    <name evidence="2" type="primary">LOC106161232</name>
</gene>
<dbReference type="GeneID" id="106161232"/>
<sequence>MAASRMCVQSLRVTCRTSNIQALVQIQPPTIANGNYSASFQQLGFGAKGKSKPTAVTLGQSTAFKLPSLDSNKFYKIGILDHHQPSWYEFPTLAHMGSVLEKEAPPLNENDFKGDPMPDEATVRKEAKRIQKIRKRRIRGLHFKKKRKKNGSIVRALRIRKREKQAAKMKEEFAAILESAERFDPWGELQMKTKDFKRLRVKVPSAYKDLYKRIHQVRLQ</sequence>
<evidence type="ECO:0000313" key="1">
    <source>
        <dbReference type="Proteomes" id="UP000085678"/>
    </source>
</evidence>
<protein>
    <submittedName>
        <fullName evidence="2">Uncharacterized protein LOC106161232</fullName>
    </submittedName>
</protein>
<dbReference type="InParanoid" id="A0A1S3I5Q6"/>
<dbReference type="KEGG" id="lak:106161232"/>
<dbReference type="RefSeq" id="XP_013393582.1">
    <property type="nucleotide sequence ID" value="XM_013538128.1"/>
</dbReference>
<keyword evidence="1" id="KW-1185">Reference proteome</keyword>
<evidence type="ECO:0000313" key="2">
    <source>
        <dbReference type="RefSeq" id="XP_013393582.1"/>
    </source>
</evidence>
<dbReference type="AlphaFoldDB" id="A0A1S3I5Q6"/>
<reference evidence="2" key="1">
    <citation type="submission" date="2025-08" db="UniProtKB">
        <authorList>
            <consortium name="RefSeq"/>
        </authorList>
    </citation>
    <scope>IDENTIFICATION</scope>
    <source>
        <tissue evidence="2">Gonads</tissue>
    </source>
</reference>